<dbReference type="Proteomes" id="UP000799770">
    <property type="component" value="Unassembled WGS sequence"/>
</dbReference>
<feature type="coiled-coil region" evidence="1">
    <location>
        <begin position="324"/>
        <end position="365"/>
    </location>
</feature>
<proteinExistence type="predicted"/>
<accession>A0A6A5ZBR6</accession>
<protein>
    <submittedName>
        <fullName evidence="3">Uncharacterized protein</fullName>
    </submittedName>
</protein>
<feature type="compositionally biased region" description="Basic and acidic residues" evidence="2">
    <location>
        <begin position="146"/>
        <end position="155"/>
    </location>
</feature>
<gene>
    <name evidence="3" type="ORF">BDV96DRAFT_598545</name>
</gene>
<evidence type="ECO:0000313" key="4">
    <source>
        <dbReference type="Proteomes" id="UP000799770"/>
    </source>
</evidence>
<feature type="region of interest" description="Disordered" evidence="2">
    <location>
        <begin position="145"/>
        <end position="252"/>
    </location>
</feature>
<organism evidence="3 4">
    <name type="scientific">Lophiotrema nucula</name>
    <dbReference type="NCBI Taxonomy" id="690887"/>
    <lineage>
        <taxon>Eukaryota</taxon>
        <taxon>Fungi</taxon>
        <taxon>Dikarya</taxon>
        <taxon>Ascomycota</taxon>
        <taxon>Pezizomycotina</taxon>
        <taxon>Dothideomycetes</taxon>
        <taxon>Pleosporomycetidae</taxon>
        <taxon>Pleosporales</taxon>
        <taxon>Lophiotremataceae</taxon>
        <taxon>Lophiotrema</taxon>
    </lineage>
</organism>
<feature type="compositionally biased region" description="Basic and acidic residues" evidence="2">
    <location>
        <begin position="162"/>
        <end position="176"/>
    </location>
</feature>
<keyword evidence="1" id="KW-0175">Coiled coil</keyword>
<feature type="compositionally biased region" description="Polar residues" evidence="2">
    <location>
        <begin position="179"/>
        <end position="190"/>
    </location>
</feature>
<dbReference type="AlphaFoldDB" id="A0A6A5ZBR6"/>
<evidence type="ECO:0000256" key="1">
    <source>
        <dbReference type="SAM" id="Coils"/>
    </source>
</evidence>
<keyword evidence="4" id="KW-1185">Reference proteome</keyword>
<sequence length="382" mass="43399">MYDWTPIRTATTTTEATKCPAADIFTTSQPSQPFNCNTYIMFRRKKAKTPAFPAYPGNEVNYLASEGYAFEEQRAAAQATGSNGDGTRSTIVTPSEIMRRRREREAHDARKRAEAAAAWVQVSTSEGYGTSSTIATPEWVVRKRREAHDARKRAEATAAVTYKEHMEMKTRQKPDPVDQEQQQSNPFQVPSESESESEYELKGDSENDSWSVSSLGENRFFTTVPEVSPLPSDDEREFQAKRMRKSARRDRALREALTSSSLDSLNAQARQADTTGNVGGGGFIGNRSSDRIPAREKELMVIINRQKEHLNNQARLLCESHMRNEVLEKKLETEKKALLRVSAEKDSVRKERDDLRVQLAQSERSRTVRKLTSSYRKRWGEY</sequence>
<name>A0A6A5ZBR6_9PLEO</name>
<dbReference type="EMBL" id="ML977320">
    <property type="protein sequence ID" value="KAF2116675.1"/>
    <property type="molecule type" value="Genomic_DNA"/>
</dbReference>
<evidence type="ECO:0000313" key="3">
    <source>
        <dbReference type="EMBL" id="KAF2116675.1"/>
    </source>
</evidence>
<reference evidence="3" key="1">
    <citation type="journal article" date="2020" name="Stud. Mycol.">
        <title>101 Dothideomycetes genomes: a test case for predicting lifestyles and emergence of pathogens.</title>
        <authorList>
            <person name="Haridas S."/>
            <person name="Albert R."/>
            <person name="Binder M."/>
            <person name="Bloem J."/>
            <person name="Labutti K."/>
            <person name="Salamov A."/>
            <person name="Andreopoulos B."/>
            <person name="Baker S."/>
            <person name="Barry K."/>
            <person name="Bills G."/>
            <person name="Bluhm B."/>
            <person name="Cannon C."/>
            <person name="Castanera R."/>
            <person name="Culley D."/>
            <person name="Daum C."/>
            <person name="Ezra D."/>
            <person name="Gonzalez J."/>
            <person name="Henrissat B."/>
            <person name="Kuo A."/>
            <person name="Liang C."/>
            <person name="Lipzen A."/>
            <person name="Lutzoni F."/>
            <person name="Magnuson J."/>
            <person name="Mondo S."/>
            <person name="Nolan M."/>
            <person name="Ohm R."/>
            <person name="Pangilinan J."/>
            <person name="Park H.-J."/>
            <person name="Ramirez L."/>
            <person name="Alfaro M."/>
            <person name="Sun H."/>
            <person name="Tritt A."/>
            <person name="Yoshinaga Y."/>
            <person name="Zwiers L.-H."/>
            <person name="Turgeon B."/>
            <person name="Goodwin S."/>
            <person name="Spatafora J."/>
            <person name="Crous P."/>
            <person name="Grigoriev I."/>
        </authorList>
    </citation>
    <scope>NUCLEOTIDE SEQUENCE</scope>
    <source>
        <strain evidence="3">CBS 627.86</strain>
    </source>
</reference>
<evidence type="ECO:0000256" key="2">
    <source>
        <dbReference type="SAM" id="MobiDB-lite"/>
    </source>
</evidence>